<protein>
    <submittedName>
        <fullName evidence="2">Uncharacterized protein</fullName>
    </submittedName>
</protein>
<reference evidence="2" key="1">
    <citation type="submission" date="2021-02" db="EMBL/GenBank/DDBJ databases">
        <authorList>
            <person name="Dougan E. K."/>
            <person name="Rhodes N."/>
            <person name="Thang M."/>
            <person name="Chan C."/>
        </authorList>
    </citation>
    <scope>NUCLEOTIDE SEQUENCE</scope>
</reference>
<dbReference type="EMBL" id="CAJNDS010001435">
    <property type="protein sequence ID" value="CAE7259499.1"/>
    <property type="molecule type" value="Genomic_DNA"/>
</dbReference>
<gene>
    <name evidence="2" type="ORF">SNAT2548_LOCUS13527</name>
</gene>
<keyword evidence="1" id="KW-1133">Transmembrane helix</keyword>
<accession>A0A812M6R0</accession>
<keyword evidence="1" id="KW-0472">Membrane</keyword>
<keyword evidence="1" id="KW-0812">Transmembrane</keyword>
<proteinExistence type="predicted"/>
<organism evidence="2 3">
    <name type="scientific">Symbiodinium natans</name>
    <dbReference type="NCBI Taxonomy" id="878477"/>
    <lineage>
        <taxon>Eukaryota</taxon>
        <taxon>Sar</taxon>
        <taxon>Alveolata</taxon>
        <taxon>Dinophyceae</taxon>
        <taxon>Suessiales</taxon>
        <taxon>Symbiodiniaceae</taxon>
        <taxon>Symbiodinium</taxon>
    </lineage>
</organism>
<keyword evidence="3" id="KW-1185">Reference proteome</keyword>
<name>A0A812M6R0_9DINO</name>
<feature type="transmembrane region" description="Helical" evidence="1">
    <location>
        <begin position="199"/>
        <end position="220"/>
    </location>
</feature>
<comment type="caution">
    <text evidence="2">The sequence shown here is derived from an EMBL/GenBank/DDBJ whole genome shotgun (WGS) entry which is preliminary data.</text>
</comment>
<evidence type="ECO:0000313" key="2">
    <source>
        <dbReference type="EMBL" id="CAE7259499.1"/>
    </source>
</evidence>
<evidence type="ECO:0000256" key="1">
    <source>
        <dbReference type="SAM" id="Phobius"/>
    </source>
</evidence>
<feature type="transmembrane region" description="Helical" evidence="1">
    <location>
        <begin position="12"/>
        <end position="35"/>
    </location>
</feature>
<dbReference type="Proteomes" id="UP000604046">
    <property type="component" value="Unassembled WGS sequence"/>
</dbReference>
<feature type="transmembrane region" description="Helical" evidence="1">
    <location>
        <begin position="235"/>
        <end position="258"/>
    </location>
</feature>
<evidence type="ECO:0000313" key="3">
    <source>
        <dbReference type="Proteomes" id="UP000604046"/>
    </source>
</evidence>
<sequence>MPANTSARWLVGLVYLFFLAVFLAAAAGYEGYFFLAERSIHENQVIGQCFDGRPGGESREDAKFTVRPSPWNMHPRRGDPPNPQLLCDIPVYAYECPAWASRRDCAQLHPEELQEVKLMRTQESGVFCFGSLGWFSWDQEACDADVWSCTFGPCNGYQKSARLCAAELSSGSYLCHFDPKAPGAGVSESSFAYPRWRGLVAGALAILALGTGVPACYLGFSSLWASLISSCPLPLYVIAALMASLGFGLFIQTAILVIMPGVTNRATLTDGVHILALQHPWRPGTSSCAGSHRGRIGRGMAVGEDGSFRLQPARSSCSC</sequence>
<dbReference type="AlphaFoldDB" id="A0A812M6R0"/>
<dbReference type="OrthoDB" id="416650at2759"/>